<keyword evidence="1" id="KW-1133">Transmembrane helix</keyword>
<gene>
    <name evidence="2" type="ORF">BCR35DRAFT_282829</name>
</gene>
<accession>A0A1Y2E608</accession>
<evidence type="ECO:0000313" key="2">
    <source>
        <dbReference type="EMBL" id="ORY66784.1"/>
    </source>
</evidence>
<proteinExistence type="predicted"/>
<feature type="transmembrane region" description="Helical" evidence="1">
    <location>
        <begin position="52"/>
        <end position="74"/>
    </location>
</feature>
<sequence length="171" mass="18581">MSVLGRTNSAQRDYQEVQLHYVQRGIQTFALISPPLAVLSQLRRPTFRFTPIFRATGIATFGVGSAIGAGLGWATMRGMNDEGVVRKATKIKTDANQRREDDYAFIGGALGALTSTAILLRRVPIPWTLTGGAALGVAGGVLTHLSKLTREGKNEKVNEWVDKVKEIIDDD</sequence>
<keyword evidence="1" id="KW-0812">Transmembrane</keyword>
<dbReference type="Proteomes" id="UP000193467">
    <property type="component" value="Unassembled WGS sequence"/>
</dbReference>
<keyword evidence="1" id="KW-0472">Membrane</keyword>
<dbReference type="InterPro" id="IPR013869">
    <property type="entry name" value="DUF1757"/>
</dbReference>
<dbReference type="EMBL" id="MCGR01000062">
    <property type="protein sequence ID" value="ORY66784.1"/>
    <property type="molecule type" value="Genomic_DNA"/>
</dbReference>
<comment type="caution">
    <text evidence="2">The sequence shown here is derived from an EMBL/GenBank/DDBJ whole genome shotgun (WGS) entry which is preliminary data.</text>
</comment>
<keyword evidence="3" id="KW-1185">Reference proteome</keyword>
<reference evidence="2 3" key="1">
    <citation type="submission" date="2016-07" db="EMBL/GenBank/DDBJ databases">
        <title>Pervasive Adenine N6-methylation of Active Genes in Fungi.</title>
        <authorList>
            <consortium name="DOE Joint Genome Institute"/>
            <person name="Mondo S.J."/>
            <person name="Dannebaum R.O."/>
            <person name="Kuo R.C."/>
            <person name="Labutti K."/>
            <person name="Haridas S."/>
            <person name="Kuo A."/>
            <person name="Salamov A."/>
            <person name="Ahrendt S.R."/>
            <person name="Lipzen A."/>
            <person name="Sullivan W."/>
            <person name="Andreopoulos W.B."/>
            <person name="Clum A."/>
            <person name="Lindquist E."/>
            <person name="Daum C."/>
            <person name="Ramamoorthy G.K."/>
            <person name="Gryganskyi A."/>
            <person name="Culley D."/>
            <person name="Magnuson J.K."/>
            <person name="James T.Y."/>
            <person name="O'Malley M.A."/>
            <person name="Stajich J.E."/>
            <person name="Spatafora J.W."/>
            <person name="Visel A."/>
            <person name="Grigoriev I.V."/>
        </authorList>
    </citation>
    <scope>NUCLEOTIDE SEQUENCE [LARGE SCALE GENOMIC DNA]</scope>
    <source>
        <strain evidence="2 3">62-1032</strain>
    </source>
</reference>
<protein>
    <recommendedName>
        <fullName evidence="4">Transmembrane protein</fullName>
    </recommendedName>
</protein>
<dbReference type="InParanoid" id="A0A1Y2E608"/>
<name>A0A1Y2E608_9BASI</name>
<dbReference type="Pfam" id="PF08560">
    <property type="entry name" value="DUF1757"/>
    <property type="match status" value="1"/>
</dbReference>
<feature type="transmembrane region" description="Helical" evidence="1">
    <location>
        <begin position="103"/>
        <end position="120"/>
    </location>
</feature>
<evidence type="ECO:0000256" key="1">
    <source>
        <dbReference type="SAM" id="Phobius"/>
    </source>
</evidence>
<organism evidence="2 3">
    <name type="scientific">Leucosporidium creatinivorum</name>
    <dbReference type="NCBI Taxonomy" id="106004"/>
    <lineage>
        <taxon>Eukaryota</taxon>
        <taxon>Fungi</taxon>
        <taxon>Dikarya</taxon>
        <taxon>Basidiomycota</taxon>
        <taxon>Pucciniomycotina</taxon>
        <taxon>Microbotryomycetes</taxon>
        <taxon>Leucosporidiales</taxon>
        <taxon>Leucosporidium</taxon>
    </lineage>
</organism>
<dbReference type="OrthoDB" id="2524788at2759"/>
<dbReference type="AlphaFoldDB" id="A0A1Y2E608"/>
<evidence type="ECO:0008006" key="4">
    <source>
        <dbReference type="Google" id="ProtNLM"/>
    </source>
</evidence>
<evidence type="ECO:0000313" key="3">
    <source>
        <dbReference type="Proteomes" id="UP000193467"/>
    </source>
</evidence>